<dbReference type="InterPro" id="IPR044152">
    <property type="entry name" value="YqjM-like"/>
</dbReference>
<sequence length="376" mass="40475">MSALFTPLTLRSLEIPNRVWMSPMCMYSAASHGSEAGVPTDFHLTHLAARAAGGAGLVMAEATGVRPDGRISPWDLGLWNDRQQEAFTRIAAAITSHGSVPAIQLAHAGRKASTERPWLGGAYVPESDGGWQPVAPSPVAFDGQPVPHELTEDEIQQLVRDFAAAAERALAAGFRVVEIHGAHGYLINSFLSPAANHRTDAYGGSWENRLRFPLQVVDAVRAVWPDDLPVLFRTSATDWLTENPQDPREGWTGDDTVRLAEELTAHGVDLLDVSTGGLVRDAQISARPGYQVPFAAQVRQATALPVSAVGLILEPAQAEEIVASGQADAVMLGRQLLRDPHWAHHAADALGAEPRWPDPYGYAVVRRTAQKETAKA</sequence>
<dbReference type="GO" id="GO:0050661">
    <property type="term" value="F:NADP binding"/>
    <property type="evidence" value="ECO:0007669"/>
    <property type="project" value="InterPro"/>
</dbReference>
<dbReference type="Proteomes" id="UP000326907">
    <property type="component" value="Unassembled WGS sequence"/>
</dbReference>
<evidence type="ECO:0000256" key="4">
    <source>
        <dbReference type="ARBA" id="ARBA00022857"/>
    </source>
</evidence>
<name>A0A5N5EG61_9ACTN</name>
<dbReference type="SUPFAM" id="SSF51395">
    <property type="entry name" value="FMN-linked oxidoreductases"/>
    <property type="match status" value="1"/>
</dbReference>
<evidence type="ECO:0000259" key="6">
    <source>
        <dbReference type="Pfam" id="PF00724"/>
    </source>
</evidence>
<evidence type="ECO:0000313" key="8">
    <source>
        <dbReference type="Proteomes" id="UP000326907"/>
    </source>
</evidence>
<reference evidence="7 8" key="1">
    <citation type="submission" date="2019-09" db="EMBL/GenBank/DDBJ databases">
        <authorList>
            <person name="Liu P."/>
        </authorList>
    </citation>
    <scope>NUCLEOTIDE SEQUENCE [LARGE SCALE GENOMIC DNA]</scope>
    <source>
        <strain evidence="7 8">TRM68085</strain>
    </source>
</reference>
<dbReference type="CDD" id="cd02932">
    <property type="entry name" value="OYE_YqiM_FMN"/>
    <property type="match status" value="1"/>
</dbReference>
<dbReference type="InterPro" id="IPR001155">
    <property type="entry name" value="OxRdtase_FMN_N"/>
</dbReference>
<feature type="domain" description="NADH:flavin oxidoreductase/NADH oxidase N-terminal" evidence="6">
    <location>
        <begin position="4"/>
        <end position="349"/>
    </location>
</feature>
<keyword evidence="3" id="KW-0288">FMN</keyword>
<evidence type="ECO:0000256" key="3">
    <source>
        <dbReference type="ARBA" id="ARBA00022643"/>
    </source>
</evidence>
<comment type="cofactor">
    <cofactor evidence="1">
        <name>FMN</name>
        <dbReference type="ChEBI" id="CHEBI:58210"/>
    </cofactor>
</comment>
<keyword evidence="5" id="KW-0560">Oxidoreductase</keyword>
<keyword evidence="2" id="KW-0285">Flavoprotein</keyword>
<dbReference type="InterPro" id="IPR013785">
    <property type="entry name" value="Aldolase_TIM"/>
</dbReference>
<evidence type="ECO:0000313" key="7">
    <source>
        <dbReference type="EMBL" id="KAB2589557.1"/>
    </source>
</evidence>
<gene>
    <name evidence="7" type="ORF">F5983_26300</name>
</gene>
<comment type="caution">
    <text evidence="7">The sequence shown here is derived from an EMBL/GenBank/DDBJ whole genome shotgun (WGS) entry which is preliminary data.</text>
</comment>
<evidence type="ECO:0000256" key="1">
    <source>
        <dbReference type="ARBA" id="ARBA00001917"/>
    </source>
</evidence>
<dbReference type="Pfam" id="PF00724">
    <property type="entry name" value="Oxidored_FMN"/>
    <property type="match status" value="1"/>
</dbReference>
<dbReference type="RefSeq" id="WP_151512512.1">
    <property type="nucleotide sequence ID" value="NZ_VYUA01000029.1"/>
</dbReference>
<dbReference type="Gene3D" id="3.20.20.70">
    <property type="entry name" value="Aldolase class I"/>
    <property type="match status" value="1"/>
</dbReference>
<dbReference type="EMBL" id="VYUA01000029">
    <property type="protein sequence ID" value="KAB2589557.1"/>
    <property type="molecule type" value="Genomic_DNA"/>
</dbReference>
<keyword evidence="4" id="KW-0521">NADP</keyword>
<dbReference type="AlphaFoldDB" id="A0A5N5EG61"/>
<dbReference type="GO" id="GO:0010181">
    <property type="term" value="F:FMN binding"/>
    <property type="evidence" value="ECO:0007669"/>
    <property type="project" value="InterPro"/>
</dbReference>
<dbReference type="GO" id="GO:0003959">
    <property type="term" value="F:NADPH dehydrogenase activity"/>
    <property type="evidence" value="ECO:0007669"/>
    <property type="project" value="InterPro"/>
</dbReference>
<proteinExistence type="predicted"/>
<accession>A0A5N5EG61</accession>
<protein>
    <submittedName>
        <fullName evidence="7">NADH:flavin oxidoreductase/NADH oxidase</fullName>
    </submittedName>
</protein>
<evidence type="ECO:0000256" key="2">
    <source>
        <dbReference type="ARBA" id="ARBA00022630"/>
    </source>
</evidence>
<evidence type="ECO:0000256" key="5">
    <source>
        <dbReference type="ARBA" id="ARBA00023002"/>
    </source>
</evidence>
<dbReference type="PANTHER" id="PTHR43303">
    <property type="entry name" value="NADPH DEHYDROGENASE C23G7.10C-RELATED"/>
    <property type="match status" value="1"/>
</dbReference>
<organism evidence="7 8">
    <name type="scientific">Streptomyces arboris</name>
    <dbReference type="NCBI Taxonomy" id="2600619"/>
    <lineage>
        <taxon>Bacteria</taxon>
        <taxon>Bacillati</taxon>
        <taxon>Actinomycetota</taxon>
        <taxon>Actinomycetes</taxon>
        <taxon>Kitasatosporales</taxon>
        <taxon>Streptomycetaceae</taxon>
        <taxon>Streptomyces</taxon>
    </lineage>
</organism>
<dbReference type="PANTHER" id="PTHR43303:SF4">
    <property type="entry name" value="NADPH DEHYDROGENASE C23G7.10C-RELATED"/>
    <property type="match status" value="1"/>
</dbReference>
<keyword evidence="8" id="KW-1185">Reference proteome</keyword>